<evidence type="ECO:0008006" key="4">
    <source>
        <dbReference type="Google" id="ProtNLM"/>
    </source>
</evidence>
<evidence type="ECO:0000313" key="2">
    <source>
        <dbReference type="EMBL" id="SYV90021.1"/>
    </source>
</evidence>
<feature type="signal peptide" evidence="1">
    <location>
        <begin position="1"/>
        <end position="22"/>
    </location>
</feature>
<gene>
    <name evidence="2" type="ORF">NCTC10135_00529</name>
</gene>
<accession>A0A3B0PIT8</accession>
<sequence>MNKKVLLLSVNAIILGSPLISASCNITKTEQKQVLSKDGTELIQIGFKNGQIEAVPKTVKKVPTTLPKQITSLKDAFKENVNDKIEGIEKW</sequence>
<protein>
    <recommendedName>
        <fullName evidence="4">Lipoprotein</fullName>
    </recommendedName>
</protein>
<evidence type="ECO:0000256" key="1">
    <source>
        <dbReference type="SAM" id="SignalP"/>
    </source>
</evidence>
<dbReference type="Proteomes" id="UP000259864">
    <property type="component" value="Chromosome 1"/>
</dbReference>
<feature type="chain" id="PRO_5017264216" description="Lipoprotein" evidence="1">
    <location>
        <begin position="23"/>
        <end position="91"/>
    </location>
</feature>
<organism evidence="2 3">
    <name type="scientific">Metamycoplasma alkalescens</name>
    <dbReference type="NCBI Taxonomy" id="45363"/>
    <lineage>
        <taxon>Bacteria</taxon>
        <taxon>Bacillati</taxon>
        <taxon>Mycoplasmatota</taxon>
        <taxon>Mycoplasmoidales</taxon>
        <taxon>Metamycoplasmataceae</taxon>
        <taxon>Metamycoplasma</taxon>
    </lineage>
</organism>
<reference evidence="3" key="1">
    <citation type="submission" date="2018-06" db="EMBL/GenBank/DDBJ databases">
        <authorList>
            <consortium name="Pathogen Informatics"/>
        </authorList>
    </citation>
    <scope>NUCLEOTIDE SEQUENCE [LARGE SCALE GENOMIC DNA]</scope>
    <source>
        <strain evidence="3">NCTC10135</strain>
    </source>
</reference>
<dbReference type="KEGG" id="mala:NCTC10135_00529"/>
<proteinExistence type="predicted"/>
<keyword evidence="1" id="KW-0732">Signal</keyword>
<feature type="non-terminal residue" evidence="2">
    <location>
        <position position="91"/>
    </location>
</feature>
<dbReference type="PROSITE" id="PS51257">
    <property type="entry name" value="PROKAR_LIPOPROTEIN"/>
    <property type="match status" value="1"/>
</dbReference>
<dbReference type="STRING" id="1188234.MALK_0640"/>
<dbReference type="EMBL" id="LS991949">
    <property type="protein sequence ID" value="SYV90021.1"/>
    <property type="molecule type" value="Genomic_DNA"/>
</dbReference>
<evidence type="ECO:0000313" key="3">
    <source>
        <dbReference type="Proteomes" id="UP000259864"/>
    </source>
</evidence>
<dbReference type="AlphaFoldDB" id="A0A3B0PIT8"/>
<name>A0A3B0PIT8_9BACT</name>